<keyword evidence="3" id="KW-1185">Reference proteome</keyword>
<feature type="region of interest" description="Disordered" evidence="1">
    <location>
        <begin position="230"/>
        <end position="285"/>
    </location>
</feature>
<evidence type="ECO:0000256" key="1">
    <source>
        <dbReference type="SAM" id="MobiDB-lite"/>
    </source>
</evidence>
<protein>
    <submittedName>
        <fullName evidence="2">Uncharacterized protein</fullName>
    </submittedName>
</protein>
<gene>
    <name evidence="2" type="ORF">R3P38DRAFT_3175396</name>
</gene>
<organism evidence="2 3">
    <name type="scientific">Favolaschia claudopus</name>
    <dbReference type="NCBI Taxonomy" id="2862362"/>
    <lineage>
        <taxon>Eukaryota</taxon>
        <taxon>Fungi</taxon>
        <taxon>Dikarya</taxon>
        <taxon>Basidiomycota</taxon>
        <taxon>Agaricomycotina</taxon>
        <taxon>Agaricomycetes</taxon>
        <taxon>Agaricomycetidae</taxon>
        <taxon>Agaricales</taxon>
        <taxon>Marasmiineae</taxon>
        <taxon>Mycenaceae</taxon>
        <taxon>Favolaschia</taxon>
    </lineage>
</organism>
<feature type="compositionally biased region" description="Polar residues" evidence="1">
    <location>
        <begin position="270"/>
        <end position="285"/>
    </location>
</feature>
<reference evidence="2 3" key="1">
    <citation type="journal article" date="2024" name="J Genomics">
        <title>Draft genome sequencing and assembly of Favolaschia claudopus CIRM-BRFM 2984 isolated from oak limbs.</title>
        <authorList>
            <person name="Navarro D."/>
            <person name="Drula E."/>
            <person name="Chaduli D."/>
            <person name="Cazenave R."/>
            <person name="Ahrendt S."/>
            <person name="Wang J."/>
            <person name="Lipzen A."/>
            <person name="Daum C."/>
            <person name="Barry K."/>
            <person name="Grigoriev I.V."/>
            <person name="Favel A."/>
            <person name="Rosso M.N."/>
            <person name="Martin F."/>
        </authorList>
    </citation>
    <scope>NUCLEOTIDE SEQUENCE [LARGE SCALE GENOMIC DNA]</scope>
    <source>
        <strain evidence="2 3">CIRM-BRFM 2984</strain>
    </source>
</reference>
<accession>A0AAW0DFQ2</accession>
<proteinExistence type="predicted"/>
<comment type="caution">
    <text evidence="2">The sequence shown here is derived from an EMBL/GenBank/DDBJ whole genome shotgun (WGS) entry which is preliminary data.</text>
</comment>
<name>A0AAW0DFQ2_9AGAR</name>
<evidence type="ECO:0000313" key="2">
    <source>
        <dbReference type="EMBL" id="KAK7049145.1"/>
    </source>
</evidence>
<evidence type="ECO:0000313" key="3">
    <source>
        <dbReference type="Proteomes" id="UP001362999"/>
    </source>
</evidence>
<dbReference type="Proteomes" id="UP001362999">
    <property type="component" value="Unassembled WGS sequence"/>
</dbReference>
<dbReference type="AlphaFoldDB" id="A0AAW0DFQ2"/>
<dbReference type="EMBL" id="JAWWNJ010000009">
    <property type="protein sequence ID" value="KAK7049145.1"/>
    <property type="molecule type" value="Genomic_DNA"/>
</dbReference>
<sequence>MPIIIARAARKCPENDTVSAAKHSNLRLRLGFSLLSPSQNIPNAHPAQSPIAAESDDPMRTFVYSRAFLRAFPLPYRPMGVHVDELGGEGCGSAAARLKVEMGTAELTKGFPVYDGSEYAIPHLPSISSHTFELEFCKIAVRWNGMAAYRKDGRQRRTAKAGKLSVRRTTSLLAIARKNVSLSFPPVTPRPLTHRLHLHSRVSIQCLRHSACALSPWPHENERDVISPARRASRANEKRIRTSSPTTARAEIFAPHTTHTRSGSSDDKTPNPSFFQKSPTMPTSW</sequence>